<dbReference type="InterPro" id="IPR027434">
    <property type="entry name" value="Homing_endonucl"/>
</dbReference>
<dbReference type="GO" id="GO:0004519">
    <property type="term" value="F:endonuclease activity"/>
    <property type="evidence" value="ECO:0007669"/>
    <property type="project" value="InterPro"/>
</dbReference>
<evidence type="ECO:0000259" key="1">
    <source>
        <dbReference type="Pfam" id="PF03161"/>
    </source>
</evidence>
<accession>A0A2M6WV42</accession>
<dbReference type="Proteomes" id="UP000230481">
    <property type="component" value="Unassembled WGS sequence"/>
</dbReference>
<dbReference type="Gene3D" id="3.10.28.10">
    <property type="entry name" value="Homing endonucleases"/>
    <property type="match status" value="2"/>
</dbReference>
<dbReference type="AlphaFoldDB" id="A0A2M6WV42"/>
<evidence type="ECO:0000313" key="3">
    <source>
        <dbReference type="Proteomes" id="UP000230481"/>
    </source>
</evidence>
<organism evidence="2 3">
    <name type="scientific">Candidatus Campbellbacteria bacterium CG10_big_fil_rev_8_21_14_0_10_35_52</name>
    <dbReference type="NCBI Taxonomy" id="1974527"/>
    <lineage>
        <taxon>Bacteria</taxon>
        <taxon>Candidatus Campbelliibacteriota</taxon>
    </lineage>
</organism>
<reference evidence="3" key="1">
    <citation type="submission" date="2017-09" db="EMBL/GenBank/DDBJ databases">
        <title>Depth-based differentiation of microbial function through sediment-hosted aquifers and enrichment of novel symbionts in the deep terrestrial subsurface.</title>
        <authorList>
            <person name="Probst A.J."/>
            <person name="Ladd B."/>
            <person name="Jarett J.K."/>
            <person name="Geller-Mcgrath D.E."/>
            <person name="Sieber C.M.K."/>
            <person name="Emerson J.B."/>
            <person name="Anantharaman K."/>
            <person name="Thomas B.C."/>
            <person name="Malmstrom R."/>
            <person name="Stieglmeier M."/>
            <person name="Klingl A."/>
            <person name="Woyke T."/>
            <person name="Ryan C.M."/>
            <person name="Banfield J.F."/>
        </authorList>
    </citation>
    <scope>NUCLEOTIDE SEQUENCE [LARGE SCALE GENOMIC DNA]</scope>
</reference>
<protein>
    <recommendedName>
        <fullName evidence="1">Homing endonuclease LAGLIDADG domain-containing protein</fullName>
    </recommendedName>
</protein>
<dbReference type="InterPro" id="IPR004860">
    <property type="entry name" value="LAGLIDADG_dom"/>
</dbReference>
<proteinExistence type="predicted"/>
<sequence length="248" mass="29287">MNRKITPLSKDVQEIILGSLLGDGSIAINPKYKNARFSFRHSIKQKEYFFWKMNKLKEICEESCYWLQGSDKKPDGWGTTKYRFQSRALFSLTKLYNLTHKKVTGTKVKVTRKWLNHLSPLSLAIWWQDDGSLVSDSRQGVICTDGFSLKEVKIIHQYFKKVLNIKTKIGQILNQDKYRIWIRSSEELKKFLRIIIPHIFVKSMLYKILLVYKDSQIQQRWISELVRIGNFSKEELEKALFDKKSKSK</sequence>
<name>A0A2M6WV42_9BACT</name>
<dbReference type="SUPFAM" id="SSF55608">
    <property type="entry name" value="Homing endonucleases"/>
    <property type="match status" value="1"/>
</dbReference>
<feature type="domain" description="Homing endonuclease LAGLIDADG" evidence="1">
    <location>
        <begin position="14"/>
        <end position="186"/>
    </location>
</feature>
<gene>
    <name evidence="2" type="ORF">COT82_01930</name>
</gene>
<dbReference type="EMBL" id="PFAA01000034">
    <property type="protein sequence ID" value="PIT96675.1"/>
    <property type="molecule type" value="Genomic_DNA"/>
</dbReference>
<dbReference type="Pfam" id="PF03161">
    <property type="entry name" value="LAGLIDADG_2"/>
    <property type="match status" value="1"/>
</dbReference>
<evidence type="ECO:0000313" key="2">
    <source>
        <dbReference type="EMBL" id="PIT96675.1"/>
    </source>
</evidence>
<comment type="caution">
    <text evidence="2">The sequence shown here is derived from an EMBL/GenBank/DDBJ whole genome shotgun (WGS) entry which is preliminary data.</text>
</comment>